<keyword evidence="3" id="KW-1185">Reference proteome</keyword>
<organism evidence="2 3">
    <name type="scientific">Jezberella montanilacus</name>
    <dbReference type="NCBI Taxonomy" id="323426"/>
    <lineage>
        <taxon>Bacteria</taxon>
        <taxon>Pseudomonadati</taxon>
        <taxon>Pseudomonadota</taxon>
        <taxon>Betaproteobacteria</taxon>
        <taxon>Burkholderiales</taxon>
        <taxon>Alcaligenaceae</taxon>
        <taxon>Jezberella</taxon>
    </lineage>
</organism>
<comment type="caution">
    <text evidence="2">The sequence shown here is derived from an EMBL/GenBank/DDBJ whole genome shotgun (WGS) entry which is preliminary data.</text>
</comment>
<keyword evidence="1" id="KW-0472">Membrane</keyword>
<evidence type="ECO:0000256" key="1">
    <source>
        <dbReference type="SAM" id="Phobius"/>
    </source>
</evidence>
<dbReference type="Proteomes" id="UP000238308">
    <property type="component" value="Unassembled WGS sequence"/>
</dbReference>
<evidence type="ECO:0000313" key="2">
    <source>
        <dbReference type="EMBL" id="PRY96482.1"/>
    </source>
</evidence>
<reference evidence="2 3" key="1">
    <citation type="submission" date="2018-03" db="EMBL/GenBank/DDBJ databases">
        <title>Genomic Encyclopedia of Type Strains, Phase III (KMG-III): the genomes of soil and plant-associated and newly described type strains.</title>
        <authorList>
            <person name="Whitman W."/>
        </authorList>
    </citation>
    <scope>NUCLEOTIDE SEQUENCE [LARGE SCALE GENOMIC DNA]</scope>
    <source>
        <strain evidence="2 3">MWH-P2sevCIIIb</strain>
    </source>
</reference>
<feature type="transmembrane region" description="Helical" evidence="1">
    <location>
        <begin position="20"/>
        <end position="40"/>
    </location>
</feature>
<name>A0A2T0XC28_9BURK</name>
<dbReference type="EMBL" id="PVTV01000017">
    <property type="protein sequence ID" value="PRY96482.1"/>
    <property type="molecule type" value="Genomic_DNA"/>
</dbReference>
<protein>
    <submittedName>
        <fullName evidence="2">Uncharacterized protein</fullName>
    </submittedName>
</protein>
<evidence type="ECO:0000313" key="3">
    <source>
        <dbReference type="Proteomes" id="UP000238308"/>
    </source>
</evidence>
<proteinExistence type="predicted"/>
<accession>A0A2T0XC28</accession>
<keyword evidence="1" id="KW-0812">Transmembrane</keyword>
<dbReference type="RefSeq" id="WP_259673633.1">
    <property type="nucleotide sequence ID" value="NZ_PVTV01000017.1"/>
</dbReference>
<keyword evidence="1" id="KW-1133">Transmembrane helix</keyword>
<gene>
    <name evidence="2" type="ORF">BCM14_2722</name>
</gene>
<sequence>MSNADHSHDTHTQHASGSGIWTIMLIMIVPSALTLGWVIYQSASGQ</sequence>
<dbReference type="AlphaFoldDB" id="A0A2T0XC28"/>